<reference evidence="1 2" key="1">
    <citation type="submission" date="2019-10" db="EMBL/GenBank/DDBJ databases">
        <authorList>
            <person name="Wang R."/>
        </authorList>
    </citation>
    <scope>NUCLEOTIDE SEQUENCE [LARGE SCALE GENOMIC DNA]</scope>
    <source>
        <strain evidence="1 2">ATCC 19377</strain>
    </source>
</reference>
<gene>
    <name evidence="1" type="ORF">GCD22_02560</name>
</gene>
<dbReference type="RefSeq" id="WP_140391080.1">
    <property type="nucleotide sequence ID" value="NZ_CP045571.1"/>
</dbReference>
<organism evidence="1 2">
    <name type="scientific">Acidithiobacillus thiooxidans ATCC 19377</name>
    <dbReference type="NCBI Taxonomy" id="637390"/>
    <lineage>
        <taxon>Bacteria</taxon>
        <taxon>Pseudomonadati</taxon>
        <taxon>Pseudomonadota</taxon>
        <taxon>Acidithiobacillia</taxon>
        <taxon>Acidithiobacillales</taxon>
        <taxon>Acidithiobacillaceae</taxon>
        <taxon>Acidithiobacillus</taxon>
    </lineage>
</organism>
<dbReference type="AlphaFoldDB" id="A0A5P9XT44"/>
<protein>
    <recommendedName>
        <fullName evidence="3">DUF3987 domain-containing protein</fullName>
    </recommendedName>
</protein>
<dbReference type="KEGG" id="atx:GCD22_02560"/>
<dbReference type="EMBL" id="CP045571">
    <property type="protein sequence ID" value="QFX96744.1"/>
    <property type="molecule type" value="Genomic_DNA"/>
</dbReference>
<dbReference type="Proteomes" id="UP000363590">
    <property type="component" value="Chromosome"/>
</dbReference>
<dbReference type="GeneID" id="60696823"/>
<evidence type="ECO:0000313" key="1">
    <source>
        <dbReference type="EMBL" id="QFX96744.1"/>
    </source>
</evidence>
<accession>A0A5P9XT44</accession>
<sequence length="526" mass="60101">MEDIIHNSMTNFGTGHIFDGIPDKSLPDKLIPLNLQKLIYAYQHKTASPTPTIFLALMTVLSAVYSSNIDVEGLSGRRIPLNFYGLIMSGTGDGKSSAVSAVLAPVLEFEKKINESYVRNMIDFKAEKIIFNKQQKVLEKRLEKAIENESKGRILLNEKIHEHLQECPKEPISPKILLTDASLRGLRDALVDSGGSNATLLVNPDAAGMINDMLLKYASNFCGAWSGDPINIVQAHVKIYAPHPRLSMLLMVQPELVEDILDNDHKFITSGLAARFFIYNPASLIGQKQKFYEPLNDEQVKTIEEWENYITHALEKNRFYHIAVGDTFQKDVIKLDNDCIKFLKDHNVRLDSYMASEHNEFDDIKWFAVRIVEHSCRIAAHFELFNNPDSRIISFRHLIMAFDLTLSYARSLSHISNPDRPKLSTIIKAQKILSFLLTKKKYYREVVAQNGVSYNVIRMDQFQRNSPVRKKSEYNEALRLLEQHKIISVEDANLPNGMRFVNTTVIYILQDSPYIYKNLEFNPSNF</sequence>
<evidence type="ECO:0000313" key="2">
    <source>
        <dbReference type="Proteomes" id="UP000363590"/>
    </source>
</evidence>
<name>A0A5P9XT44_ACITH</name>
<dbReference type="InterPro" id="IPR025048">
    <property type="entry name" value="DUF3987"/>
</dbReference>
<evidence type="ECO:0008006" key="3">
    <source>
        <dbReference type="Google" id="ProtNLM"/>
    </source>
</evidence>
<proteinExistence type="predicted"/>
<dbReference type="Pfam" id="PF13148">
    <property type="entry name" value="DUF3987"/>
    <property type="match status" value="1"/>
</dbReference>